<comment type="caution">
    <text evidence="1">The sequence shown here is derived from an EMBL/GenBank/DDBJ whole genome shotgun (WGS) entry which is preliminary data.</text>
</comment>
<sequence length="93" mass="9276">AWDGRFRLLAAGRPGGSLGALGPEAAARLRPLAPGWPAALLSGVPAIRQHDMLAAVPALGYPDAQSCAAFPLAFAPAGGSVTGGADWRGHAAH</sequence>
<dbReference type="EMBL" id="NRSG01000238">
    <property type="protein sequence ID" value="MBK1660994.1"/>
    <property type="molecule type" value="Genomic_DNA"/>
</dbReference>
<evidence type="ECO:0000313" key="1">
    <source>
        <dbReference type="EMBL" id="MBK1660994.1"/>
    </source>
</evidence>
<gene>
    <name evidence="1" type="ORF">CKO45_22515</name>
</gene>
<feature type="non-terminal residue" evidence="1">
    <location>
        <position position="1"/>
    </location>
</feature>
<dbReference type="Proteomes" id="UP000697995">
    <property type="component" value="Unassembled WGS sequence"/>
</dbReference>
<evidence type="ECO:0000313" key="2">
    <source>
        <dbReference type="Proteomes" id="UP000697995"/>
    </source>
</evidence>
<reference evidence="1 2" key="1">
    <citation type="journal article" date="2020" name="Microorganisms">
        <title>Osmotic Adaptation and Compatible Solute Biosynthesis of Phototrophic Bacteria as Revealed from Genome Analyses.</title>
        <authorList>
            <person name="Imhoff J.F."/>
            <person name="Rahn T."/>
            <person name="Kunzel S."/>
            <person name="Keller A."/>
            <person name="Neulinger S.C."/>
        </authorList>
    </citation>
    <scope>NUCLEOTIDE SEQUENCE [LARGE SCALE GENOMIC DNA]</scope>
    <source>
        <strain evidence="1 2">DSM 15382</strain>
    </source>
</reference>
<proteinExistence type="predicted"/>
<keyword evidence="2" id="KW-1185">Reference proteome</keyword>
<name>A0ABS1D546_9PROT</name>
<protein>
    <recommendedName>
        <fullName evidence="3">tRNA(Ile)-lysidine synthetase</fullName>
    </recommendedName>
</protein>
<accession>A0ABS1D546</accession>
<evidence type="ECO:0008006" key="3">
    <source>
        <dbReference type="Google" id="ProtNLM"/>
    </source>
</evidence>
<organism evidence="1 2">
    <name type="scientific">Paracraurococcus ruber</name>
    <dbReference type="NCBI Taxonomy" id="77675"/>
    <lineage>
        <taxon>Bacteria</taxon>
        <taxon>Pseudomonadati</taxon>
        <taxon>Pseudomonadota</taxon>
        <taxon>Alphaproteobacteria</taxon>
        <taxon>Acetobacterales</taxon>
        <taxon>Roseomonadaceae</taxon>
        <taxon>Paracraurococcus</taxon>
    </lineage>
</organism>